<accession>A0ABS6JFZ0</accession>
<protein>
    <submittedName>
        <fullName evidence="2">MBL fold metallo-hydrolase</fullName>
    </submittedName>
</protein>
<dbReference type="InterPro" id="IPR024884">
    <property type="entry name" value="NAPE-PLD"/>
</dbReference>
<evidence type="ECO:0000313" key="3">
    <source>
        <dbReference type="Proteomes" id="UP000784880"/>
    </source>
</evidence>
<gene>
    <name evidence="2" type="ORF">KS419_12725</name>
</gene>
<dbReference type="Proteomes" id="UP000784880">
    <property type="component" value="Unassembled WGS sequence"/>
</dbReference>
<organism evidence="2 3">
    <name type="scientific">Evansella tamaricis</name>
    <dbReference type="NCBI Taxonomy" id="2069301"/>
    <lineage>
        <taxon>Bacteria</taxon>
        <taxon>Bacillati</taxon>
        <taxon>Bacillota</taxon>
        <taxon>Bacilli</taxon>
        <taxon>Bacillales</taxon>
        <taxon>Bacillaceae</taxon>
        <taxon>Evansella</taxon>
    </lineage>
</organism>
<reference evidence="2 3" key="1">
    <citation type="submission" date="2021-06" db="EMBL/GenBank/DDBJ databases">
        <title>Bacillus sp. RD4P76, an endophyte from a halophyte.</title>
        <authorList>
            <person name="Sun J.-Q."/>
        </authorList>
    </citation>
    <scope>NUCLEOTIDE SEQUENCE [LARGE SCALE GENOMIC DNA]</scope>
    <source>
        <strain evidence="2 3">CGMCC 1.15917</strain>
    </source>
</reference>
<feature type="domain" description="Metallo-beta-lactamase" evidence="1">
    <location>
        <begin position="43"/>
        <end position="242"/>
    </location>
</feature>
<proteinExistence type="predicted"/>
<evidence type="ECO:0000259" key="1">
    <source>
        <dbReference type="SMART" id="SM00849"/>
    </source>
</evidence>
<comment type="caution">
    <text evidence="2">The sequence shown here is derived from an EMBL/GenBank/DDBJ whole genome shotgun (WGS) entry which is preliminary data.</text>
</comment>
<dbReference type="PANTHER" id="PTHR15032:SF36">
    <property type="entry name" value="METALLO-BETA-LACTAMASE DOMAIN-CONTAINING PROTEIN"/>
    <property type="match status" value="1"/>
</dbReference>
<name>A0ABS6JFZ0_9BACI</name>
<dbReference type="PIRSF" id="PIRSF038896">
    <property type="entry name" value="NAPE-PLD"/>
    <property type="match status" value="1"/>
</dbReference>
<evidence type="ECO:0000313" key="2">
    <source>
        <dbReference type="EMBL" id="MBU9712607.1"/>
    </source>
</evidence>
<sequence length="286" mass="33637">MWRWMKERRSKTKDLTTLIAHSENKKGKELLENHRKTSYTWIGHASFLIQLNGLNILTDPVFGKRMGFSKRMTEPGLTIEELPEIDVVVISHGHFDHLEFSTLKKLKGSPTFFVPIGFGKLFRRRRFLKVIEANWWDSFDHHGIKIHFVPAQHWTKRGLFDTNKCHWGGWVFESPLKTFYFVGDTGYFRGFKEIGERFQVDIVLMPIGAYEPEWFMEISHINPENAVKAFLELKGKTFVPMHYGAYRLADDTGPEALERLYREWENQQLSNEDLHVMKLGETHFCD</sequence>
<keyword evidence="3" id="KW-1185">Reference proteome</keyword>
<dbReference type="PANTHER" id="PTHR15032">
    <property type="entry name" value="N-ACYL-PHOSPHATIDYLETHANOLAMINE-HYDROLYZING PHOSPHOLIPASE D"/>
    <property type="match status" value="1"/>
</dbReference>
<dbReference type="Pfam" id="PF12706">
    <property type="entry name" value="Lactamase_B_2"/>
    <property type="match status" value="1"/>
</dbReference>
<dbReference type="InterPro" id="IPR001279">
    <property type="entry name" value="Metallo-B-lactamas"/>
</dbReference>
<dbReference type="EMBL" id="JAHQCS010000105">
    <property type="protein sequence ID" value="MBU9712607.1"/>
    <property type="molecule type" value="Genomic_DNA"/>
</dbReference>
<dbReference type="SMART" id="SM00849">
    <property type="entry name" value="Lactamase_B"/>
    <property type="match status" value="1"/>
</dbReference>